<evidence type="ECO:0000313" key="2">
    <source>
        <dbReference type="EMBL" id="PQP20916.1"/>
    </source>
</evidence>
<dbReference type="Proteomes" id="UP000239290">
    <property type="component" value="Unassembled WGS sequence"/>
</dbReference>
<feature type="region of interest" description="Disordered" evidence="1">
    <location>
        <begin position="19"/>
        <end position="45"/>
    </location>
</feature>
<feature type="region of interest" description="Disordered" evidence="1">
    <location>
        <begin position="69"/>
        <end position="96"/>
    </location>
</feature>
<dbReference type="AlphaFoldDB" id="A0A2S8J1H7"/>
<name>A0A2S8J1H7_RHOOP</name>
<accession>A0A2S8J1H7</accession>
<feature type="compositionally biased region" description="Polar residues" evidence="1">
    <location>
        <begin position="25"/>
        <end position="35"/>
    </location>
</feature>
<dbReference type="EMBL" id="PUIO01000038">
    <property type="protein sequence ID" value="PQP20916.1"/>
    <property type="molecule type" value="Genomic_DNA"/>
</dbReference>
<protein>
    <submittedName>
        <fullName evidence="2">Uncharacterized protein</fullName>
    </submittedName>
</protein>
<evidence type="ECO:0000256" key="1">
    <source>
        <dbReference type="SAM" id="MobiDB-lite"/>
    </source>
</evidence>
<sequence>MVICGDVVIDFAPSSRPGNRLPRNTLRSGTVSGNAHTEMRKNPAAQRLRPVLRVCSAREMTDRPRLLGVGACFGDRRGTQGASSPRPRMSSRVRRR</sequence>
<evidence type="ECO:0000313" key="3">
    <source>
        <dbReference type="Proteomes" id="UP000239290"/>
    </source>
</evidence>
<comment type="caution">
    <text evidence="2">The sequence shown here is derived from an EMBL/GenBank/DDBJ whole genome shotgun (WGS) entry which is preliminary data.</text>
</comment>
<reference evidence="3" key="1">
    <citation type="submission" date="2018-02" db="EMBL/GenBank/DDBJ databases">
        <title>Draft genome sequencing of Rhodococcus opacus KU647198.</title>
        <authorList>
            <person name="Zheng B.-X."/>
        </authorList>
    </citation>
    <scope>NUCLEOTIDE SEQUENCE [LARGE SCALE GENOMIC DNA]</scope>
    <source>
        <strain evidence="3">04-OD7</strain>
    </source>
</reference>
<organism evidence="2 3">
    <name type="scientific">Rhodococcus opacus</name>
    <name type="common">Nocardia opaca</name>
    <dbReference type="NCBI Taxonomy" id="37919"/>
    <lineage>
        <taxon>Bacteria</taxon>
        <taxon>Bacillati</taxon>
        <taxon>Actinomycetota</taxon>
        <taxon>Actinomycetes</taxon>
        <taxon>Mycobacteriales</taxon>
        <taxon>Nocardiaceae</taxon>
        <taxon>Rhodococcus</taxon>
    </lineage>
</organism>
<proteinExistence type="predicted"/>
<gene>
    <name evidence="2" type="ORF">C5613_27330</name>
</gene>